<dbReference type="Gene3D" id="3.40.1110.10">
    <property type="entry name" value="Calcium-transporting ATPase, cytoplasmic domain N"/>
    <property type="match status" value="1"/>
</dbReference>
<protein>
    <submittedName>
        <fullName evidence="12">Cation-transporting P-type ATPase</fullName>
    </submittedName>
</protein>
<evidence type="ECO:0000256" key="3">
    <source>
        <dbReference type="ARBA" id="ARBA00022475"/>
    </source>
</evidence>
<dbReference type="NCBIfam" id="TIGR01494">
    <property type="entry name" value="ATPase_P-type"/>
    <property type="match status" value="2"/>
</dbReference>
<feature type="transmembrane region" description="Helical" evidence="10">
    <location>
        <begin position="777"/>
        <end position="802"/>
    </location>
</feature>
<dbReference type="Gene3D" id="2.70.150.10">
    <property type="entry name" value="Calcium-transporting ATPase, cytoplasmic transduction domain A"/>
    <property type="match status" value="1"/>
</dbReference>
<dbReference type="InterPro" id="IPR036412">
    <property type="entry name" value="HAD-like_sf"/>
</dbReference>
<dbReference type="SFLD" id="SFLDF00027">
    <property type="entry name" value="p-type_atpase"/>
    <property type="match status" value="1"/>
</dbReference>
<evidence type="ECO:0000313" key="13">
    <source>
        <dbReference type="Proteomes" id="UP001211711"/>
    </source>
</evidence>
<name>A0ABT4ZPS4_9CYAN</name>
<dbReference type="InterPro" id="IPR044492">
    <property type="entry name" value="P_typ_ATPase_HD_dom"/>
</dbReference>
<gene>
    <name evidence="12" type="ORF">PN497_08550</name>
</gene>
<evidence type="ECO:0000256" key="6">
    <source>
        <dbReference type="ARBA" id="ARBA00022840"/>
    </source>
</evidence>
<dbReference type="Pfam" id="PF13246">
    <property type="entry name" value="Cation_ATPase"/>
    <property type="match status" value="1"/>
</dbReference>
<dbReference type="InterPro" id="IPR006068">
    <property type="entry name" value="ATPase_P-typ_cation-transptr_C"/>
</dbReference>
<dbReference type="InterPro" id="IPR050510">
    <property type="entry name" value="Cation_transp_ATPase_P-type"/>
</dbReference>
<evidence type="ECO:0000256" key="9">
    <source>
        <dbReference type="ARBA" id="ARBA00023136"/>
    </source>
</evidence>
<dbReference type="PANTHER" id="PTHR43294">
    <property type="entry name" value="SODIUM/POTASSIUM-TRANSPORTING ATPASE SUBUNIT ALPHA"/>
    <property type="match status" value="1"/>
</dbReference>
<feature type="transmembrane region" description="Helical" evidence="10">
    <location>
        <begin position="59"/>
        <end position="76"/>
    </location>
</feature>
<dbReference type="InterPro" id="IPR023298">
    <property type="entry name" value="ATPase_P-typ_TM_dom_sf"/>
</dbReference>
<dbReference type="SMART" id="SM00831">
    <property type="entry name" value="Cation_ATPase_N"/>
    <property type="match status" value="1"/>
</dbReference>
<feature type="transmembrane region" description="Helical" evidence="10">
    <location>
        <begin position="275"/>
        <end position="300"/>
    </location>
</feature>
<evidence type="ECO:0000256" key="7">
    <source>
        <dbReference type="ARBA" id="ARBA00022967"/>
    </source>
</evidence>
<comment type="similarity">
    <text evidence="2">Belongs to the cation transport ATPase (P-type) (TC 3.A.3) family. Type IIA subfamily.</text>
</comment>
<dbReference type="Pfam" id="PF00689">
    <property type="entry name" value="Cation_ATPase_C"/>
    <property type="match status" value="1"/>
</dbReference>
<dbReference type="InterPro" id="IPR001757">
    <property type="entry name" value="P_typ_ATPase"/>
</dbReference>
<evidence type="ECO:0000259" key="11">
    <source>
        <dbReference type="SMART" id="SM00831"/>
    </source>
</evidence>
<proteinExistence type="inferred from homology"/>
<dbReference type="PRINTS" id="PR00119">
    <property type="entry name" value="CATATPASE"/>
</dbReference>
<keyword evidence="7" id="KW-1278">Translocase</keyword>
<dbReference type="Gene3D" id="1.20.1110.10">
    <property type="entry name" value="Calcium-transporting ATPase, transmembrane domain"/>
    <property type="match status" value="1"/>
</dbReference>
<dbReference type="EMBL" id="JAQMTI010000104">
    <property type="protein sequence ID" value="MDB9441406.1"/>
    <property type="molecule type" value="Genomic_DNA"/>
</dbReference>
<keyword evidence="5" id="KW-0547">Nucleotide-binding</keyword>
<dbReference type="Gene3D" id="3.40.50.1000">
    <property type="entry name" value="HAD superfamily/HAD-like"/>
    <property type="match status" value="1"/>
</dbReference>
<dbReference type="Proteomes" id="UP001211711">
    <property type="component" value="Unassembled WGS sequence"/>
</dbReference>
<dbReference type="InterPro" id="IPR023299">
    <property type="entry name" value="ATPase_P-typ_cyto_dom_N"/>
</dbReference>
<dbReference type="PRINTS" id="PR00120">
    <property type="entry name" value="HATPASE"/>
</dbReference>
<sequence>MNSNFHIWTLTPTDVYKTLITTPQGISEAEANLRLKQFGYNELPEPQTRPLILRFTDQLTHFMALLLWVAGILAFISQTPELGWAIWAVIWINAIFSFWQEYQAEKALSALKKILPSQAKVFRDGKLSVIPARELVSGDVMQLEEGDKISADARLIESQSLYVDASVLTGESLPVPRISEPVTAANIHASEASNLVFAGSTVAAGRGLAVVYATGTHTEFGQVAHLTANVKREASTLEVQISRVVHIITIIALSMGVVIFLLTKLLVGMQLKESFIFAIGIIVAFVPEGLLPTVSLALAIGVRRMATKNALVRRLSAVETLSATTVICTDKTGTLTKNEMTVRQLWIPNTNINVTGVGYEPKGEVEITSSENQSQVRLMLTGAALCSNARLNHPPNSNQWQAVGDPTEAALLVAAIKAGLHLEELQQRSPRVREIPFDSHRRMMTVLLEGHLPLDNVENCEYVIFTKGAPLDVLQHSRYLWHSGEKLELTETQREEVVAANDQLASQGYRVLGVATRQGGGELNQLDNNLLEQDLTFLGLVAMIDPPRPEVADAIALCHRAGIQVTMITGDYGLTAAAIAQRIGLANGKPRIITGEQLGHLSDTQLRQIIHKHKTGLVFARVIPEQKLRLVEAYKTLGHVVAVTGDGVNDAPALRAANIGIAMGISGTDVAREAADIVLIDDNFATIVSAIEQGRAVYQNIRKFMTYILASNMAEFLPFLAMVFLKIPPALVILQILAIDLGTDMLPALALGAEKPETGSMELPPRKKSQALLDLPLLLRAYCFLGLLEGLAGMAGFFFVWWTNGYNLPQLQALSPSILSHSANAATMAIYHQATTMTLAVIVACQDGNVFACRSERFSILRLGFFTNRLIWAGIAVEWLLILSIIYSPTLQNVFSTAPLKPSYLLMLLFCPPLILIADELRKIIIHRVNHQAEIS</sequence>
<organism evidence="12 13">
    <name type="scientific">Sphaerospermopsis kisseleviana CS-549</name>
    <dbReference type="NCBI Taxonomy" id="3021783"/>
    <lineage>
        <taxon>Bacteria</taxon>
        <taxon>Bacillati</taxon>
        <taxon>Cyanobacteriota</taxon>
        <taxon>Cyanophyceae</taxon>
        <taxon>Nostocales</taxon>
        <taxon>Aphanizomenonaceae</taxon>
        <taxon>Sphaerospermopsis</taxon>
        <taxon>Sphaerospermopsis kisseleviana</taxon>
    </lineage>
</organism>
<accession>A0ABT4ZPS4</accession>
<dbReference type="SFLD" id="SFLDS00003">
    <property type="entry name" value="Haloacid_Dehalogenase"/>
    <property type="match status" value="1"/>
</dbReference>
<dbReference type="InterPro" id="IPR023214">
    <property type="entry name" value="HAD_sf"/>
</dbReference>
<feature type="transmembrane region" description="Helical" evidence="10">
    <location>
        <begin position="866"/>
        <end position="887"/>
    </location>
</feature>
<dbReference type="RefSeq" id="WP_096565671.1">
    <property type="nucleotide sequence ID" value="NZ_JAQMTI010000104.1"/>
</dbReference>
<evidence type="ECO:0000313" key="12">
    <source>
        <dbReference type="EMBL" id="MDB9441406.1"/>
    </source>
</evidence>
<dbReference type="InterPro" id="IPR059000">
    <property type="entry name" value="ATPase_P-type_domA"/>
</dbReference>
<evidence type="ECO:0000256" key="8">
    <source>
        <dbReference type="ARBA" id="ARBA00022989"/>
    </source>
</evidence>
<feature type="transmembrane region" description="Helical" evidence="10">
    <location>
        <begin position="82"/>
        <end position="99"/>
    </location>
</feature>
<dbReference type="SUPFAM" id="SSF81665">
    <property type="entry name" value="Calcium ATPase, transmembrane domain M"/>
    <property type="match status" value="1"/>
</dbReference>
<feature type="domain" description="Cation-transporting P-type ATPase N-terminal" evidence="11">
    <location>
        <begin position="6"/>
        <end position="79"/>
    </location>
</feature>
<evidence type="ECO:0000256" key="2">
    <source>
        <dbReference type="ARBA" id="ARBA00005675"/>
    </source>
</evidence>
<dbReference type="SUPFAM" id="SSF56784">
    <property type="entry name" value="HAD-like"/>
    <property type="match status" value="1"/>
</dbReference>
<dbReference type="InterPro" id="IPR008250">
    <property type="entry name" value="ATPase_P-typ_transduc_dom_A_sf"/>
</dbReference>
<keyword evidence="3" id="KW-1003">Cell membrane</keyword>
<keyword evidence="4 10" id="KW-0812">Transmembrane</keyword>
<dbReference type="PROSITE" id="PS00154">
    <property type="entry name" value="ATPASE_E1_E2"/>
    <property type="match status" value="1"/>
</dbReference>
<reference evidence="12 13" key="1">
    <citation type="submission" date="2023-01" db="EMBL/GenBank/DDBJ databases">
        <title>Genomes from the Australian National Cyanobacteria Reference Collection.</title>
        <authorList>
            <person name="Willis A."/>
            <person name="Lee E.M.F."/>
        </authorList>
    </citation>
    <scope>NUCLEOTIDE SEQUENCE [LARGE SCALE GENOMIC DNA]</scope>
    <source>
        <strain evidence="12 13">CS-549</strain>
    </source>
</reference>
<keyword evidence="13" id="KW-1185">Reference proteome</keyword>
<comment type="subcellular location">
    <subcellularLocation>
        <location evidence="1">Cell membrane</location>
        <topology evidence="1">Multi-pass membrane protein</topology>
    </subcellularLocation>
</comment>
<keyword evidence="6" id="KW-0067">ATP-binding</keyword>
<keyword evidence="8 10" id="KW-1133">Transmembrane helix</keyword>
<dbReference type="Pfam" id="PF00690">
    <property type="entry name" value="Cation_ATPase_N"/>
    <property type="match status" value="1"/>
</dbReference>
<dbReference type="InterPro" id="IPR018303">
    <property type="entry name" value="ATPase_P-typ_P_site"/>
</dbReference>
<dbReference type="Pfam" id="PF00122">
    <property type="entry name" value="E1-E2_ATPase"/>
    <property type="match status" value="1"/>
</dbReference>
<dbReference type="SUPFAM" id="SSF81660">
    <property type="entry name" value="Metal cation-transporting ATPase, ATP-binding domain N"/>
    <property type="match status" value="1"/>
</dbReference>
<feature type="transmembrane region" description="Helical" evidence="10">
    <location>
        <begin position="244"/>
        <end position="263"/>
    </location>
</feature>
<dbReference type="InterPro" id="IPR004014">
    <property type="entry name" value="ATPase_P-typ_cation-transptr_N"/>
</dbReference>
<dbReference type="SUPFAM" id="SSF81653">
    <property type="entry name" value="Calcium ATPase, transduction domain A"/>
    <property type="match status" value="1"/>
</dbReference>
<dbReference type="PANTHER" id="PTHR43294:SF21">
    <property type="entry name" value="CATION TRANSPORTING ATPASE"/>
    <property type="match status" value="1"/>
</dbReference>
<evidence type="ECO:0000256" key="10">
    <source>
        <dbReference type="SAM" id="Phobius"/>
    </source>
</evidence>
<keyword evidence="9 10" id="KW-0472">Membrane</keyword>
<comment type="caution">
    <text evidence="12">The sequence shown here is derived from an EMBL/GenBank/DDBJ whole genome shotgun (WGS) entry which is preliminary data.</text>
</comment>
<evidence type="ECO:0000256" key="4">
    <source>
        <dbReference type="ARBA" id="ARBA00022692"/>
    </source>
</evidence>
<dbReference type="SFLD" id="SFLDG00002">
    <property type="entry name" value="C1.7:_P-type_atpase_like"/>
    <property type="match status" value="1"/>
</dbReference>
<evidence type="ECO:0000256" key="5">
    <source>
        <dbReference type="ARBA" id="ARBA00022741"/>
    </source>
</evidence>
<feature type="transmembrane region" description="Helical" evidence="10">
    <location>
        <begin position="899"/>
        <end position="918"/>
    </location>
</feature>
<evidence type="ECO:0000256" key="1">
    <source>
        <dbReference type="ARBA" id="ARBA00004651"/>
    </source>
</evidence>